<keyword evidence="3" id="KW-0201">Cytochrome c-type biogenesis</keyword>
<dbReference type="InterPro" id="IPR017562">
    <property type="entry name" value="Cyt_c_biogenesis_CcsA"/>
</dbReference>
<feature type="transmembrane region" description="Helical" evidence="6">
    <location>
        <begin position="216"/>
        <end position="241"/>
    </location>
</feature>
<keyword evidence="9" id="KW-1185">Reference proteome</keyword>
<comment type="subcellular location">
    <subcellularLocation>
        <location evidence="1">Membrane</location>
        <topology evidence="1">Multi-pass membrane protein</topology>
    </subcellularLocation>
</comment>
<feature type="transmembrane region" description="Helical" evidence="6">
    <location>
        <begin position="313"/>
        <end position="328"/>
    </location>
</feature>
<dbReference type="EMBL" id="JALXSQ010000008">
    <property type="protein sequence ID" value="MCT2042379.1"/>
    <property type="molecule type" value="Genomic_DNA"/>
</dbReference>
<dbReference type="RefSeq" id="WP_244875364.1">
    <property type="nucleotide sequence ID" value="NZ_JALXSQ010000008.1"/>
</dbReference>
<evidence type="ECO:0000256" key="6">
    <source>
        <dbReference type="SAM" id="Phobius"/>
    </source>
</evidence>
<comment type="caution">
    <text evidence="8">The sequence shown here is derived from an EMBL/GenBank/DDBJ whole genome shotgun (WGS) entry which is preliminary data.</text>
</comment>
<evidence type="ECO:0000313" key="8">
    <source>
        <dbReference type="EMBL" id="MCT2042379.1"/>
    </source>
</evidence>
<dbReference type="PANTHER" id="PTHR30071:SF1">
    <property type="entry name" value="CYTOCHROME B_B6 PROTEIN-RELATED"/>
    <property type="match status" value="1"/>
</dbReference>
<accession>A0ABT2HVN3</accession>
<keyword evidence="4 6" id="KW-1133">Transmembrane helix</keyword>
<dbReference type="NCBIfam" id="TIGR03144">
    <property type="entry name" value="cytochr_II_ccsB"/>
    <property type="match status" value="1"/>
</dbReference>
<evidence type="ECO:0000256" key="1">
    <source>
        <dbReference type="ARBA" id="ARBA00004141"/>
    </source>
</evidence>
<evidence type="ECO:0000313" key="9">
    <source>
        <dbReference type="Proteomes" id="UP001525379"/>
    </source>
</evidence>
<protein>
    <submittedName>
        <fullName evidence="8">C-type cytochrome biogenesis protein CcsB</fullName>
    </submittedName>
</protein>
<dbReference type="Proteomes" id="UP001525379">
    <property type="component" value="Unassembled WGS sequence"/>
</dbReference>
<dbReference type="InterPro" id="IPR002541">
    <property type="entry name" value="Cyt_c_assembly"/>
</dbReference>
<feature type="transmembrane region" description="Helical" evidence="6">
    <location>
        <begin position="159"/>
        <end position="177"/>
    </location>
</feature>
<name>A0ABT2HVN3_9MICO</name>
<reference evidence="8 9" key="1">
    <citation type="submission" date="2022-04" db="EMBL/GenBank/DDBJ databases">
        <title>Human microbiome associated bacterial genomes.</title>
        <authorList>
            <person name="Sandstrom S."/>
            <person name="Salamzade R."/>
            <person name="Kalan L.R."/>
        </authorList>
    </citation>
    <scope>NUCLEOTIDE SEQUENCE [LARGE SCALE GENOMIC DNA]</scope>
    <source>
        <strain evidence="9">p3-SID1799</strain>
    </source>
</reference>
<feature type="domain" description="Cytochrome c assembly protein" evidence="7">
    <location>
        <begin position="153"/>
        <end position="365"/>
    </location>
</feature>
<sequence length="370" mass="40226">MTQVQSDWSNVLIYVTMAMYAIALILFSMDLANRSAARTRQRQGSALGATKRRESVTAGASAAGAASSSVSTVGTLVLERGGDAADTAADAADGDASSSELAMAHSKAGDADEWRDERASTSLRIAMALMWAGFAVHLVATVLRGLAASRVPWSNMYEFTMTSTLLVVLVFLLAQFWNDLRFLGTFISGFVTLCLGIAAVGFYVEVAPLQPALQSYWLVIHVFVASLSTGCLALGFGLSIAQLMQNARTKRIREGGRSHLGFLAAIPSEERLEDLAYRVIVVGFILWTFTLIAGAIWAERAWGRYWGWDTKEVWTFIIWTVYAGYIHARATKGWRGTPSAWLAIVGFGTVLFNFGIVNVFFKGLHTYSGL</sequence>
<feature type="transmembrane region" description="Helical" evidence="6">
    <location>
        <begin position="275"/>
        <end position="298"/>
    </location>
</feature>
<organism evidence="8 9">
    <name type="scientific">Pseudoclavibacter albus</name>
    <dbReference type="NCBI Taxonomy" id="272241"/>
    <lineage>
        <taxon>Bacteria</taxon>
        <taxon>Bacillati</taxon>
        <taxon>Actinomycetota</taxon>
        <taxon>Actinomycetes</taxon>
        <taxon>Micrococcales</taxon>
        <taxon>Microbacteriaceae</taxon>
        <taxon>Pseudoclavibacter</taxon>
    </lineage>
</organism>
<gene>
    <name evidence="8" type="primary">ccsB</name>
    <name evidence="8" type="ORF">M3D15_03365</name>
</gene>
<dbReference type="InterPro" id="IPR045062">
    <property type="entry name" value="Cyt_c_biogenesis_CcsA/CcmC"/>
</dbReference>
<evidence type="ECO:0000259" key="7">
    <source>
        <dbReference type="Pfam" id="PF01578"/>
    </source>
</evidence>
<keyword evidence="2 6" id="KW-0812">Transmembrane</keyword>
<proteinExistence type="predicted"/>
<feature type="transmembrane region" description="Helical" evidence="6">
    <location>
        <begin position="182"/>
        <end position="204"/>
    </location>
</feature>
<evidence type="ECO:0000256" key="3">
    <source>
        <dbReference type="ARBA" id="ARBA00022748"/>
    </source>
</evidence>
<feature type="transmembrane region" description="Helical" evidence="6">
    <location>
        <begin position="125"/>
        <end position="147"/>
    </location>
</feature>
<feature type="transmembrane region" description="Helical" evidence="6">
    <location>
        <begin position="12"/>
        <end position="32"/>
    </location>
</feature>
<dbReference type="Pfam" id="PF01578">
    <property type="entry name" value="Cytochrom_C_asm"/>
    <property type="match status" value="1"/>
</dbReference>
<feature type="transmembrane region" description="Helical" evidence="6">
    <location>
        <begin position="340"/>
        <end position="361"/>
    </location>
</feature>
<evidence type="ECO:0000256" key="5">
    <source>
        <dbReference type="ARBA" id="ARBA00023136"/>
    </source>
</evidence>
<dbReference type="PANTHER" id="PTHR30071">
    <property type="entry name" value="HEME EXPORTER PROTEIN C"/>
    <property type="match status" value="1"/>
</dbReference>
<keyword evidence="5 6" id="KW-0472">Membrane</keyword>
<evidence type="ECO:0000256" key="4">
    <source>
        <dbReference type="ARBA" id="ARBA00022989"/>
    </source>
</evidence>
<evidence type="ECO:0000256" key="2">
    <source>
        <dbReference type="ARBA" id="ARBA00022692"/>
    </source>
</evidence>